<dbReference type="OrthoDB" id="9786032at2"/>
<organism evidence="3 5">
    <name type="scientific">Arcobacter ellisii</name>
    <dbReference type="NCBI Taxonomy" id="913109"/>
    <lineage>
        <taxon>Bacteria</taxon>
        <taxon>Pseudomonadati</taxon>
        <taxon>Campylobacterota</taxon>
        <taxon>Epsilonproteobacteria</taxon>
        <taxon>Campylobacterales</taxon>
        <taxon>Arcobacteraceae</taxon>
        <taxon>Arcobacter</taxon>
    </lineage>
</organism>
<evidence type="ECO:0000313" key="3">
    <source>
        <dbReference type="EMBL" id="RXI31110.1"/>
    </source>
</evidence>
<keyword evidence="4" id="KW-1185">Reference proteome</keyword>
<dbReference type="SUPFAM" id="SSF55729">
    <property type="entry name" value="Acyl-CoA N-acyltransferases (Nat)"/>
    <property type="match status" value="1"/>
</dbReference>
<dbReference type="GO" id="GO:0016747">
    <property type="term" value="F:acyltransferase activity, transferring groups other than amino-acyl groups"/>
    <property type="evidence" value="ECO:0007669"/>
    <property type="project" value="InterPro"/>
</dbReference>
<dbReference type="RefSeq" id="WP_118916640.1">
    <property type="nucleotide sequence ID" value="NZ_CP032097.1"/>
</dbReference>
<dbReference type="AlphaFoldDB" id="A0A347U6D3"/>
<evidence type="ECO:0000313" key="5">
    <source>
        <dbReference type="Proteomes" id="UP000290588"/>
    </source>
</evidence>
<dbReference type="PROSITE" id="PS51186">
    <property type="entry name" value="GNAT"/>
    <property type="match status" value="1"/>
</dbReference>
<sequence length="178" mass="20652">MKNSENKSNVTLRVAKKTELNKFKTDLQEAFRISAEKEFGHALDEPIPSDLDFEDSVNYAGAIVYQVALDENIVGGAIVAIDEVTQHNKLLLFFIATNCHSKGVGYKAWKAIEKKHPKTKIWETTTPYFEKRNIHFYVNKCGFKIVEYFSRYHPDPNQKSDSNFDEQDDEMFKFEKQM</sequence>
<dbReference type="KEGG" id="aell:AELL_0731"/>
<gene>
    <name evidence="2" type="ORF">AELL_0731</name>
    <name evidence="3" type="ORF">CP962_06525</name>
</gene>
<dbReference type="Proteomes" id="UP000262582">
    <property type="component" value="Chromosome"/>
</dbReference>
<dbReference type="EMBL" id="NXIG01000005">
    <property type="protein sequence ID" value="RXI31110.1"/>
    <property type="molecule type" value="Genomic_DNA"/>
</dbReference>
<dbReference type="InterPro" id="IPR000182">
    <property type="entry name" value="GNAT_dom"/>
</dbReference>
<reference evidence="2 4" key="2">
    <citation type="submission" date="2018-08" db="EMBL/GenBank/DDBJ databases">
        <title>Complete genome of the Arcobacter ellisii type strain LMG 26155.</title>
        <authorList>
            <person name="Miller W.G."/>
            <person name="Yee E."/>
            <person name="Bono J.L."/>
        </authorList>
    </citation>
    <scope>NUCLEOTIDE SEQUENCE [LARGE SCALE GENOMIC DNA]</scope>
    <source>
        <strain evidence="2 4">LMG 26155</strain>
    </source>
</reference>
<evidence type="ECO:0000313" key="4">
    <source>
        <dbReference type="Proteomes" id="UP000262582"/>
    </source>
</evidence>
<protein>
    <submittedName>
        <fullName evidence="2 3">Acetyltransferase</fullName>
    </submittedName>
</protein>
<accession>A0A347U6D3</accession>
<dbReference type="EMBL" id="CP032097">
    <property type="protein sequence ID" value="AXX94411.1"/>
    <property type="molecule type" value="Genomic_DNA"/>
</dbReference>
<reference evidence="3 5" key="1">
    <citation type="submission" date="2017-09" db="EMBL/GenBank/DDBJ databases">
        <title>Genomics of the genus Arcobacter.</title>
        <authorList>
            <person name="Perez-Cataluna A."/>
            <person name="Figueras M.J."/>
            <person name="Salas-Masso N."/>
        </authorList>
    </citation>
    <scope>NUCLEOTIDE SEQUENCE [LARGE SCALE GENOMIC DNA]</scope>
    <source>
        <strain evidence="3 5">CECT 7837</strain>
    </source>
</reference>
<name>A0A347U6D3_9BACT</name>
<dbReference type="Proteomes" id="UP000290588">
    <property type="component" value="Unassembled WGS sequence"/>
</dbReference>
<evidence type="ECO:0000313" key="2">
    <source>
        <dbReference type="EMBL" id="AXX94411.1"/>
    </source>
</evidence>
<feature type="domain" description="N-acetyltransferase" evidence="1">
    <location>
        <begin position="10"/>
        <end position="176"/>
    </location>
</feature>
<dbReference type="InterPro" id="IPR016181">
    <property type="entry name" value="Acyl_CoA_acyltransferase"/>
</dbReference>
<proteinExistence type="predicted"/>
<dbReference type="Gene3D" id="3.40.630.30">
    <property type="match status" value="1"/>
</dbReference>
<dbReference type="Pfam" id="PF00583">
    <property type="entry name" value="Acetyltransf_1"/>
    <property type="match status" value="1"/>
</dbReference>
<evidence type="ECO:0000259" key="1">
    <source>
        <dbReference type="PROSITE" id="PS51186"/>
    </source>
</evidence>